<proteinExistence type="inferred from homology"/>
<keyword evidence="4" id="KW-0663">Pyridoxal phosphate</keyword>
<keyword evidence="6" id="KW-0012">Acyltransferase</keyword>
<evidence type="ECO:0000313" key="7">
    <source>
        <dbReference type="Proteomes" id="UP000196239"/>
    </source>
</evidence>
<dbReference type="EC" id="2.3.1.47" evidence="6"/>
<dbReference type="InterPro" id="IPR015424">
    <property type="entry name" value="PyrdxlP-dep_Trfase"/>
</dbReference>
<dbReference type="InterPro" id="IPR050087">
    <property type="entry name" value="AON_synthase_class-II"/>
</dbReference>
<reference evidence="7" key="1">
    <citation type="submission" date="2015-10" db="EMBL/GenBank/DDBJ databases">
        <authorList>
            <person name="Lehtovirta-Morley L.E."/>
            <person name="Vieille C."/>
        </authorList>
    </citation>
    <scope>NUCLEOTIDE SEQUENCE [LARGE SCALE GENOMIC DNA]</scope>
</reference>
<dbReference type="GO" id="GO:0008710">
    <property type="term" value="F:8-amino-7-oxononanoate synthase activity"/>
    <property type="evidence" value="ECO:0007669"/>
    <property type="project" value="UniProtKB-EC"/>
</dbReference>
<dbReference type="KEGG" id="ndv:NDEV_0953"/>
<evidence type="ECO:0000256" key="4">
    <source>
        <dbReference type="ARBA" id="ARBA00022898"/>
    </source>
</evidence>
<keyword evidence="7" id="KW-1185">Reference proteome</keyword>
<keyword evidence="3 6" id="KW-0808">Transferase</keyword>
<dbReference type="AlphaFoldDB" id="A0A128A309"/>
<dbReference type="Gene3D" id="3.40.640.10">
    <property type="entry name" value="Type I PLP-dependent aspartate aminotransferase-like (Major domain)"/>
    <property type="match status" value="1"/>
</dbReference>
<evidence type="ECO:0000259" key="5">
    <source>
        <dbReference type="Pfam" id="PF00155"/>
    </source>
</evidence>
<dbReference type="GO" id="GO:0030170">
    <property type="term" value="F:pyridoxal phosphate binding"/>
    <property type="evidence" value="ECO:0007669"/>
    <property type="project" value="InterPro"/>
</dbReference>
<dbReference type="Gene3D" id="3.90.1150.10">
    <property type="entry name" value="Aspartate Aminotransferase, domain 1"/>
    <property type="match status" value="1"/>
</dbReference>
<comment type="cofactor">
    <cofactor evidence="1">
        <name>pyridoxal 5'-phosphate</name>
        <dbReference type="ChEBI" id="CHEBI:597326"/>
    </cofactor>
</comment>
<name>A0A128A309_9ARCH</name>
<dbReference type="InterPro" id="IPR004839">
    <property type="entry name" value="Aminotransferase_I/II_large"/>
</dbReference>
<protein>
    <submittedName>
        <fullName evidence="6">8-amino-7-oxononanoate synthase</fullName>
        <ecNumber evidence="6">2.3.1.47</ecNumber>
    </submittedName>
</protein>
<dbReference type="InterPro" id="IPR015422">
    <property type="entry name" value="PyrdxlP-dep_Trfase_small"/>
</dbReference>
<dbReference type="InterPro" id="IPR015421">
    <property type="entry name" value="PyrdxlP-dep_Trfase_major"/>
</dbReference>
<feature type="domain" description="Aminotransferase class I/classII large" evidence="5">
    <location>
        <begin position="40"/>
        <end position="349"/>
    </location>
</feature>
<gene>
    <name evidence="6" type="ORF">NDEV_0953</name>
</gene>
<dbReference type="PANTHER" id="PTHR13693:SF77">
    <property type="entry name" value="8-AMINO-7-OXONONANOATE SYNTHASE"/>
    <property type="match status" value="1"/>
</dbReference>
<dbReference type="EMBL" id="LN890280">
    <property type="protein sequence ID" value="CUR51718.1"/>
    <property type="molecule type" value="Genomic_DNA"/>
</dbReference>
<accession>A0A128A309</accession>
<evidence type="ECO:0000256" key="2">
    <source>
        <dbReference type="ARBA" id="ARBA00010008"/>
    </source>
</evidence>
<evidence type="ECO:0000313" key="6">
    <source>
        <dbReference type="EMBL" id="CUR51718.1"/>
    </source>
</evidence>
<comment type="similarity">
    <text evidence="2">Belongs to the class-II pyridoxal-phosphate-dependent aminotransferase family. BioF subfamily.</text>
</comment>
<sequence>MKPRTDFVKDKLKHLKSANLYRTLVYNKISGPYITILGKKLVNLSSNDYLGLDSAHHPSQIQSSSRLIAGNDISFEKLEKNLARHKSKNFALVFPTGYMANLGAISILAQKNDLILSDELNHASIIDACKLTRAKKTVYKHNDMSDLEKKLQKKSQRKFVITEGIFSMNGDYARLDEITKLCQKNNAFLLLDDAHGDFVAGRDGKGSADHFRVSKNVDIYISSLSKALGAFGGYIAASKEIIDLAVNTSRPFIYTSALPSFLAELALERFQSNREKNRLELWKKTRYLSDGLRSMGYSIESQSQIIPIIIGDEKKTLEFGKYLRNNGIFAQPIRYPTVNLGSARIRVSVTNWLTDDIIVQSLDVFEKAGRKFGIT</sequence>
<dbReference type="Proteomes" id="UP000196239">
    <property type="component" value="Chromosome 1"/>
</dbReference>
<evidence type="ECO:0000256" key="1">
    <source>
        <dbReference type="ARBA" id="ARBA00001933"/>
    </source>
</evidence>
<dbReference type="Pfam" id="PF00155">
    <property type="entry name" value="Aminotran_1_2"/>
    <property type="match status" value="1"/>
</dbReference>
<organism evidence="6 7">
    <name type="scientific">Nitrosotalea devaniterrae</name>
    <dbReference type="NCBI Taxonomy" id="1078905"/>
    <lineage>
        <taxon>Archaea</taxon>
        <taxon>Nitrososphaerota</taxon>
        <taxon>Nitrososphaeria</taxon>
        <taxon>Nitrosotaleales</taxon>
        <taxon>Nitrosotaleaceae</taxon>
        <taxon>Nitrosotalea</taxon>
    </lineage>
</organism>
<evidence type="ECO:0000256" key="3">
    <source>
        <dbReference type="ARBA" id="ARBA00022679"/>
    </source>
</evidence>
<dbReference type="SUPFAM" id="SSF53383">
    <property type="entry name" value="PLP-dependent transferases"/>
    <property type="match status" value="1"/>
</dbReference>
<dbReference type="PANTHER" id="PTHR13693">
    <property type="entry name" value="CLASS II AMINOTRANSFERASE/8-AMINO-7-OXONONANOATE SYNTHASE"/>
    <property type="match status" value="1"/>
</dbReference>